<proteinExistence type="predicted"/>
<feature type="compositionally biased region" description="Basic and acidic residues" evidence="1">
    <location>
        <begin position="15"/>
        <end position="24"/>
    </location>
</feature>
<reference evidence="2" key="2">
    <citation type="journal article" date="2015" name="Fish Shellfish Immunol.">
        <title>Early steps in the European eel (Anguilla anguilla)-Vibrio vulnificus interaction in the gills: Role of the RtxA13 toxin.</title>
        <authorList>
            <person name="Callol A."/>
            <person name="Pajuelo D."/>
            <person name="Ebbesson L."/>
            <person name="Teles M."/>
            <person name="MacKenzie S."/>
            <person name="Amaro C."/>
        </authorList>
    </citation>
    <scope>NUCLEOTIDE SEQUENCE</scope>
</reference>
<accession>A0A0E9QML4</accession>
<evidence type="ECO:0000256" key="1">
    <source>
        <dbReference type="SAM" id="MobiDB-lite"/>
    </source>
</evidence>
<organism evidence="2">
    <name type="scientific">Anguilla anguilla</name>
    <name type="common">European freshwater eel</name>
    <name type="synonym">Muraena anguilla</name>
    <dbReference type="NCBI Taxonomy" id="7936"/>
    <lineage>
        <taxon>Eukaryota</taxon>
        <taxon>Metazoa</taxon>
        <taxon>Chordata</taxon>
        <taxon>Craniata</taxon>
        <taxon>Vertebrata</taxon>
        <taxon>Euteleostomi</taxon>
        <taxon>Actinopterygii</taxon>
        <taxon>Neopterygii</taxon>
        <taxon>Teleostei</taxon>
        <taxon>Anguilliformes</taxon>
        <taxon>Anguillidae</taxon>
        <taxon>Anguilla</taxon>
    </lineage>
</organism>
<sequence>MSALCRLYIGENLTGKDEETEHDYNSAGVQKQPTSITYS</sequence>
<dbReference type="EMBL" id="GBXM01091032">
    <property type="protein sequence ID" value="JAH17545.1"/>
    <property type="molecule type" value="Transcribed_RNA"/>
</dbReference>
<protein>
    <submittedName>
        <fullName evidence="2">Uncharacterized protein</fullName>
    </submittedName>
</protein>
<feature type="compositionally biased region" description="Polar residues" evidence="1">
    <location>
        <begin position="27"/>
        <end position="39"/>
    </location>
</feature>
<evidence type="ECO:0000313" key="2">
    <source>
        <dbReference type="EMBL" id="JAH17545.1"/>
    </source>
</evidence>
<feature type="region of interest" description="Disordered" evidence="1">
    <location>
        <begin position="15"/>
        <end position="39"/>
    </location>
</feature>
<reference evidence="2" key="1">
    <citation type="submission" date="2014-11" db="EMBL/GenBank/DDBJ databases">
        <authorList>
            <person name="Amaro Gonzalez C."/>
        </authorList>
    </citation>
    <scope>NUCLEOTIDE SEQUENCE</scope>
</reference>
<name>A0A0E9QML4_ANGAN</name>
<dbReference type="AlphaFoldDB" id="A0A0E9QML4"/>